<keyword evidence="1 8" id="KW-0732">Signal</keyword>
<keyword evidence="3" id="KW-0573">Peptidoglycan synthesis</keyword>
<evidence type="ECO:0000256" key="4">
    <source>
        <dbReference type="ARBA" id="ARBA00023136"/>
    </source>
</evidence>
<feature type="chain" id="PRO_5045801694" evidence="8">
    <location>
        <begin position="19"/>
        <end position="603"/>
    </location>
</feature>
<dbReference type="Gene3D" id="1.25.40.650">
    <property type="match status" value="1"/>
</dbReference>
<keyword evidence="4" id="KW-0472">Membrane</keyword>
<dbReference type="PANTHER" id="PTHR38038:SF1">
    <property type="entry name" value="PENICILLIN-BINDING PROTEIN ACTIVATOR LPOA"/>
    <property type="match status" value="1"/>
</dbReference>
<dbReference type="PANTHER" id="PTHR38038">
    <property type="entry name" value="PENICILLIN-BINDING PROTEIN ACTIVATOR LPOA"/>
    <property type="match status" value="1"/>
</dbReference>
<organism evidence="9 10">
    <name type="scientific">Thiopseudomonas acetoxidans</name>
    <dbReference type="NCBI Taxonomy" id="3041622"/>
    <lineage>
        <taxon>Bacteria</taxon>
        <taxon>Pseudomonadati</taxon>
        <taxon>Pseudomonadota</taxon>
        <taxon>Gammaproteobacteria</taxon>
        <taxon>Pseudomonadales</taxon>
        <taxon>Pseudomonadaceae</taxon>
        <taxon>Thiopseudomonas</taxon>
    </lineage>
</organism>
<keyword evidence="6" id="KW-0998">Cell outer membrane</keyword>
<dbReference type="InterPro" id="IPR007443">
    <property type="entry name" value="LpoA"/>
</dbReference>
<evidence type="ECO:0000256" key="6">
    <source>
        <dbReference type="ARBA" id="ARBA00023237"/>
    </source>
</evidence>
<dbReference type="Gene3D" id="1.25.40.10">
    <property type="entry name" value="Tetratricopeptide repeat domain"/>
    <property type="match status" value="1"/>
</dbReference>
<evidence type="ECO:0000256" key="2">
    <source>
        <dbReference type="ARBA" id="ARBA00022960"/>
    </source>
</evidence>
<evidence type="ECO:0000256" key="3">
    <source>
        <dbReference type="ARBA" id="ARBA00022984"/>
    </source>
</evidence>
<dbReference type="SUPFAM" id="SSF53822">
    <property type="entry name" value="Periplasmic binding protein-like I"/>
    <property type="match status" value="1"/>
</dbReference>
<evidence type="ECO:0000256" key="1">
    <source>
        <dbReference type="ARBA" id="ARBA00022729"/>
    </source>
</evidence>
<keyword evidence="5" id="KW-0564">Palmitate</keyword>
<dbReference type="InterPro" id="IPR028082">
    <property type="entry name" value="Peripla_BP_I"/>
</dbReference>
<evidence type="ECO:0000256" key="5">
    <source>
        <dbReference type="ARBA" id="ARBA00023139"/>
    </source>
</evidence>
<evidence type="ECO:0000256" key="8">
    <source>
        <dbReference type="SAM" id="SignalP"/>
    </source>
</evidence>
<keyword evidence="7" id="KW-0449">Lipoprotein</keyword>
<dbReference type="RefSeq" id="WP_289409664.1">
    <property type="nucleotide sequence ID" value="NZ_JAUCDY010000001.1"/>
</dbReference>
<comment type="caution">
    <text evidence="9">The sequence shown here is derived from an EMBL/GenBank/DDBJ whole genome shotgun (WGS) entry which is preliminary data.</text>
</comment>
<gene>
    <name evidence="9" type="ORF">QEZ41_01895</name>
</gene>
<proteinExistence type="predicted"/>
<sequence length="603" mass="67439">MFNRAPLPLTLICTVLLAACAGTPDNHIGTLPSQKYDDVDKTLMLAEKKKGSEAINLYLSAVDLAWQQGDTLKARTLLEAINLSEASPAQLIFAYTLTAELAIARKQPELALQILNKPEFQRLTELPLKQQARSQLARAQALEDTGRPLAAARERIFTAPYLTGEQANTNHEHIWQLISQLPSTHYQIQNEPDLDGWIELAKVTKSTGSLEQKQQEIQYWVETHAKHPAAIQLPQALQALQQLTVQPIKRIAILLPTADANQNVVNAIRNGLLSAYYHAQETGKTVPELFFYNSSEQTSLGQLYSDLQSKNIDLLIGPWEKDTVKRLAAQKRLPVTTLALNYAETSEQSPPNELFQFGLAAEDEARMAADRAWADGKRNVIILVQSGEWGRRVQNAFNQRWLSLGGQVAGSQAIGQPIELAQQIGTLLQLRDSEARSKRLQNLLGTKLFSNPSRRRDVDFIFLAASPLQARQIQPTLRFQYAGDLPIYATSSLNPSSQDSGIQQDLEGIFLTEIPWLFNTDDPLRQQIITRWPEADAFMGRFYAMGADAYQLALQLQQLKALPNSKTEGYTGSLQLNQQQQIERTLYWAKIKQGKAVPVLEDE</sequence>
<accession>A0ABT7SLG6</accession>
<name>A0ABT7SLG6_9GAMM</name>
<evidence type="ECO:0000256" key="7">
    <source>
        <dbReference type="ARBA" id="ARBA00023288"/>
    </source>
</evidence>
<evidence type="ECO:0000313" key="9">
    <source>
        <dbReference type="EMBL" id="MDM7857037.1"/>
    </source>
</evidence>
<protein>
    <submittedName>
        <fullName evidence="9">Penicillin-binding protein activator</fullName>
    </submittedName>
</protein>
<dbReference type="CDD" id="cd06339">
    <property type="entry name" value="PBP1_YraM_LppC_lipoprotein-like"/>
    <property type="match status" value="1"/>
</dbReference>
<keyword evidence="10" id="KW-1185">Reference proteome</keyword>
<dbReference type="Proteomes" id="UP001241056">
    <property type="component" value="Unassembled WGS sequence"/>
</dbReference>
<dbReference type="EMBL" id="JAUCDY010000001">
    <property type="protein sequence ID" value="MDM7857037.1"/>
    <property type="molecule type" value="Genomic_DNA"/>
</dbReference>
<dbReference type="Gene3D" id="3.40.50.2300">
    <property type="match status" value="2"/>
</dbReference>
<feature type="signal peptide" evidence="8">
    <location>
        <begin position="1"/>
        <end position="18"/>
    </location>
</feature>
<dbReference type="InterPro" id="IPR011990">
    <property type="entry name" value="TPR-like_helical_dom_sf"/>
</dbReference>
<dbReference type="PROSITE" id="PS51257">
    <property type="entry name" value="PROKAR_LIPOPROTEIN"/>
    <property type="match status" value="1"/>
</dbReference>
<dbReference type="Pfam" id="PF04348">
    <property type="entry name" value="LppC"/>
    <property type="match status" value="1"/>
</dbReference>
<reference evidence="9 10" key="1">
    <citation type="submission" date="2023-06" db="EMBL/GenBank/DDBJ databases">
        <title>Thiopseudomonas sp. CY1220 draft genome sequence.</title>
        <authorList>
            <person name="Zhao G."/>
            <person name="An M."/>
        </authorList>
    </citation>
    <scope>NUCLEOTIDE SEQUENCE [LARGE SCALE GENOMIC DNA]</scope>
    <source>
        <strain evidence="9 10">CY1220</strain>
    </source>
</reference>
<evidence type="ECO:0000313" key="10">
    <source>
        <dbReference type="Proteomes" id="UP001241056"/>
    </source>
</evidence>
<keyword evidence="2" id="KW-0133">Cell shape</keyword>